<accession>A0A9D5K0A3</accession>
<sequence>MLSCYLYPIGEPVMSFDLERYEEAIMSPDEPQRLNAGLELAEAISQLSLEELDRFSQPIVDLLLESLRNTDWEFRSLISNALIMLGKTDFVAKSTWFWKKLISTYTDVDAGLRSSVMDILKELGRSEYSLEILEPLIEGLQSDEKDMRILSANTLGRIRAREALPMLLQAAHDDNPNVAYNVVECLGDIGDTQAVPVLMELLRDHPDEWVQVAAVEALGKIGDQRASDLLLSLARKEVLLDPLITALGILGDTRSIPVLATYLKHSDQELRELAIHALVAIWEEVETIATFTGVHYEEETTRKILARSLTPKVKNMLLKEMHNEHMPEEFREHCAVLLSSICYHKALPSIVHLVEVYPLSKKIIEALKRYGKRAFSHLRPLLRHEDFRVRQSVALYVQHLAYTLKGADSQVETALLRLAEDENPIVNQIAFDALSDFQSPTAIAPLVRLLQQAPTQVGETIADLLSGFPKRQLYNVIREAMTTEDEDTLPFLIKILGHAGGEPEYLRKFFKHSSPQVQEASILAVGYTRNPRSIPLLLPFIMSRQNSLNRCAAAKSLQNLIESLGARLPHPRNVFDALFVMLSTSRNEEELATVAQALGALCRLPFDNEITEVNIAVVRGRLLDVISHVSHENKVPILQALSVFVDQSSFPIIREFRKFDSPQIQAMVAELYGELEPDLRVVADVADMISHAEYSFRKFWILAAGKLHAVELTDMLVPLLIDQDFRAEAFHALVLMGSAVLPNLARWFDHEDPRLQKMTALLLTRVAQDKLDTLGKSVQKNP</sequence>
<dbReference type="SUPFAM" id="SSF48371">
    <property type="entry name" value="ARM repeat"/>
    <property type="match status" value="2"/>
</dbReference>
<dbReference type="Proteomes" id="UP000649604">
    <property type="component" value="Unassembled WGS sequence"/>
</dbReference>
<dbReference type="PROSITE" id="PS50077">
    <property type="entry name" value="HEAT_REPEAT"/>
    <property type="match status" value="1"/>
</dbReference>
<evidence type="ECO:0000256" key="1">
    <source>
        <dbReference type="ARBA" id="ARBA00045876"/>
    </source>
</evidence>
<dbReference type="SMART" id="SM00567">
    <property type="entry name" value="EZ_HEAT"/>
    <property type="match status" value="6"/>
</dbReference>
<dbReference type="Pfam" id="PF13646">
    <property type="entry name" value="HEAT_2"/>
    <property type="match status" value="1"/>
</dbReference>
<dbReference type="PANTHER" id="PTHR12697">
    <property type="entry name" value="PBS LYASE HEAT-LIKE PROTEIN"/>
    <property type="match status" value="1"/>
</dbReference>
<protein>
    <recommendedName>
        <fullName evidence="4">HEAT repeat domain-containing protein</fullName>
    </recommendedName>
</protein>
<gene>
    <name evidence="2" type="ORF">GF339_21850</name>
</gene>
<dbReference type="InterPro" id="IPR021133">
    <property type="entry name" value="HEAT_type_2"/>
</dbReference>
<reference evidence="2" key="1">
    <citation type="submission" date="2019-11" db="EMBL/GenBank/DDBJ databases">
        <title>Microbial mats filling the niche in hypersaline microbial mats.</title>
        <authorList>
            <person name="Wong H.L."/>
            <person name="Macleod F.I."/>
            <person name="White R.A. III"/>
            <person name="Burns B.P."/>
        </authorList>
    </citation>
    <scope>NUCLEOTIDE SEQUENCE</scope>
    <source>
        <strain evidence="2">Rbin_158</strain>
    </source>
</reference>
<dbReference type="AlphaFoldDB" id="A0A9D5K0A3"/>
<evidence type="ECO:0008006" key="4">
    <source>
        <dbReference type="Google" id="ProtNLM"/>
    </source>
</evidence>
<evidence type="ECO:0000313" key="3">
    <source>
        <dbReference type="Proteomes" id="UP000649604"/>
    </source>
</evidence>
<dbReference type="EMBL" id="WJJP01000712">
    <property type="protein sequence ID" value="MBD3327246.1"/>
    <property type="molecule type" value="Genomic_DNA"/>
</dbReference>
<dbReference type="InterPro" id="IPR004155">
    <property type="entry name" value="PBS_lyase_HEAT"/>
</dbReference>
<dbReference type="Gene3D" id="1.25.10.10">
    <property type="entry name" value="Leucine-rich Repeat Variant"/>
    <property type="match status" value="4"/>
</dbReference>
<dbReference type="InterPro" id="IPR011989">
    <property type="entry name" value="ARM-like"/>
</dbReference>
<dbReference type="InterPro" id="IPR016024">
    <property type="entry name" value="ARM-type_fold"/>
</dbReference>
<dbReference type="GO" id="GO:0016491">
    <property type="term" value="F:oxidoreductase activity"/>
    <property type="evidence" value="ECO:0007669"/>
    <property type="project" value="TreeGrafter"/>
</dbReference>
<dbReference type="PANTHER" id="PTHR12697:SF5">
    <property type="entry name" value="DEOXYHYPUSINE HYDROXYLASE"/>
    <property type="match status" value="1"/>
</dbReference>
<comment type="caution">
    <text evidence="2">The sequence shown here is derived from an EMBL/GenBank/DDBJ whole genome shotgun (WGS) entry which is preliminary data.</text>
</comment>
<comment type="function">
    <text evidence="1">Catalyzes the hydroxylation of the N(6)-(4-aminobutyl)-L-lysine intermediate produced by deoxyhypusine synthase/DHPS on a critical lysine of the eukaryotic translation initiation factor 5A/eIF-5A. This is the second step of the post-translational modification of that lysine into an unusual amino acid residue named hypusine. Hypusination is unique to mature eIF-5A factor and is essential for its function.</text>
</comment>
<evidence type="ECO:0000313" key="2">
    <source>
        <dbReference type="EMBL" id="MBD3327246.1"/>
    </source>
</evidence>
<proteinExistence type="predicted"/>
<organism evidence="2 3">
    <name type="scientific">candidate division KSB3 bacterium</name>
    <dbReference type="NCBI Taxonomy" id="2044937"/>
    <lineage>
        <taxon>Bacteria</taxon>
        <taxon>candidate division KSB3</taxon>
    </lineage>
</organism>
<name>A0A9D5K0A3_9BACT</name>